<evidence type="ECO:0000313" key="1">
    <source>
        <dbReference type="EMBL" id="RDH15532.1"/>
    </source>
</evidence>
<dbReference type="VEuPathDB" id="FungiDB:M747DRAFT_326110"/>
<evidence type="ECO:0000313" key="2">
    <source>
        <dbReference type="Proteomes" id="UP000253845"/>
    </source>
</evidence>
<proteinExistence type="predicted"/>
<dbReference type="Proteomes" id="UP000253845">
    <property type="component" value="Unassembled WGS sequence"/>
</dbReference>
<sequence>MCLKASAIRLGIEKESGDSGVGMVIVQEPVHLGTDWETPALYLQALRSPGKTNRAALASSLADFKYQNRHAVEMNFNGRSSAGWASGHLCVCSLLPNAQGHILTIYEEQNPKPPPQMTMQASVQDAIWGEERSVWAWARRRCVRLMGQPLVNRRLKYTTILGNGLQT</sequence>
<dbReference type="AlphaFoldDB" id="A0A370BQ94"/>
<accession>A0A370BQ94</accession>
<name>A0A370BQ94_ASPNG</name>
<gene>
    <name evidence="1" type="ORF">M747DRAFT_326110</name>
</gene>
<dbReference type="EMBL" id="KZ851948">
    <property type="protein sequence ID" value="RDH15532.1"/>
    <property type="molecule type" value="Genomic_DNA"/>
</dbReference>
<organism evidence="1 2">
    <name type="scientific">Aspergillus niger ATCC 13496</name>
    <dbReference type="NCBI Taxonomy" id="1353008"/>
    <lineage>
        <taxon>Eukaryota</taxon>
        <taxon>Fungi</taxon>
        <taxon>Dikarya</taxon>
        <taxon>Ascomycota</taxon>
        <taxon>Pezizomycotina</taxon>
        <taxon>Eurotiomycetes</taxon>
        <taxon>Eurotiomycetidae</taxon>
        <taxon>Eurotiales</taxon>
        <taxon>Aspergillaceae</taxon>
        <taxon>Aspergillus</taxon>
        <taxon>Aspergillus subgen. Circumdati</taxon>
    </lineage>
</organism>
<reference evidence="1 2" key="1">
    <citation type="submission" date="2018-07" db="EMBL/GenBank/DDBJ databases">
        <title>Section-level genome sequencing of Aspergillus section Nigri to investigate inter- and intra-species variation.</title>
        <authorList>
            <consortium name="DOE Joint Genome Institute"/>
            <person name="Vesth T.C."/>
            <person name="Nybo J.L."/>
            <person name="Theobald S."/>
            <person name="Frisvad J.C."/>
            <person name="Larsen T.O."/>
            <person name="Nielsen K.F."/>
            <person name="Hoof J.B."/>
            <person name="Brandl J."/>
            <person name="Salamov A."/>
            <person name="Riley R."/>
            <person name="Gladden J.M."/>
            <person name="Phatale P."/>
            <person name="Nielsen M.T."/>
            <person name="Lyhne E.K."/>
            <person name="Kogle M.E."/>
            <person name="Strasser K."/>
            <person name="McDonnell E."/>
            <person name="Barry K."/>
            <person name="Clum A."/>
            <person name="Chen C."/>
            <person name="Nolan M."/>
            <person name="Sandor L."/>
            <person name="Kuo A."/>
            <person name="Lipzen A."/>
            <person name="Hainaut M."/>
            <person name="Drula E."/>
            <person name="Tsang A."/>
            <person name="Magnuson J.K."/>
            <person name="Henrissat B."/>
            <person name="Wiebenga A."/>
            <person name="Simmons B.A."/>
            <person name="Makela M.R."/>
            <person name="De vries R.P."/>
            <person name="Grigoriev I.V."/>
            <person name="Mortensen U.H."/>
            <person name="Baker S.E."/>
            <person name="Andersen M.R."/>
        </authorList>
    </citation>
    <scope>NUCLEOTIDE SEQUENCE [LARGE SCALE GENOMIC DNA]</scope>
    <source>
        <strain evidence="1 2">ATCC 13496</strain>
    </source>
</reference>
<protein>
    <submittedName>
        <fullName evidence="1">Uncharacterized protein</fullName>
    </submittedName>
</protein>